<proteinExistence type="predicted"/>
<dbReference type="RefSeq" id="WP_245357688.1">
    <property type="nucleotide sequence ID" value="NZ_BAAAVU010000006.1"/>
</dbReference>
<sequence>MQYHSEFNHHQRPLRDRTPWHVAETTGDDRVVPIFRAYAALREQLVPYLAAQARHTISTDRPLLRPLFFDHTDDPEIWNHPYQYLLGDDLLVNPVLEPGATTWTTYLPAGTWYDAWTGKLAHPGLITREVPLDVIPVYTRPPALNLSDGRTDLHK</sequence>
<dbReference type="InterPro" id="IPR048395">
    <property type="entry name" value="Glyco_hydro_31_C"/>
</dbReference>
<dbReference type="Gene3D" id="2.60.40.1180">
    <property type="entry name" value="Golgi alpha-mannosidase II"/>
    <property type="match status" value="1"/>
</dbReference>
<dbReference type="Gene3D" id="3.20.20.80">
    <property type="entry name" value="Glycosidases"/>
    <property type="match status" value="1"/>
</dbReference>
<gene>
    <name evidence="2" type="ORF">JOF29_004273</name>
</gene>
<dbReference type="PANTHER" id="PTHR43863:SF2">
    <property type="entry name" value="MALTASE-GLUCOAMYLASE"/>
    <property type="match status" value="1"/>
</dbReference>
<keyword evidence="2" id="KW-0378">Hydrolase</keyword>
<reference evidence="2 3" key="1">
    <citation type="submission" date="2021-03" db="EMBL/GenBank/DDBJ databases">
        <title>Sequencing the genomes of 1000 actinobacteria strains.</title>
        <authorList>
            <person name="Klenk H.-P."/>
        </authorList>
    </citation>
    <scope>NUCLEOTIDE SEQUENCE [LARGE SCALE GENOMIC DNA]</scope>
    <source>
        <strain evidence="2 3">DSM 18824</strain>
    </source>
</reference>
<dbReference type="InterPro" id="IPR013780">
    <property type="entry name" value="Glyco_hydro_b"/>
</dbReference>
<organism evidence="2 3">
    <name type="scientific">Kribbella aluminosa</name>
    <dbReference type="NCBI Taxonomy" id="416017"/>
    <lineage>
        <taxon>Bacteria</taxon>
        <taxon>Bacillati</taxon>
        <taxon>Actinomycetota</taxon>
        <taxon>Actinomycetes</taxon>
        <taxon>Propionibacteriales</taxon>
        <taxon>Kribbellaceae</taxon>
        <taxon>Kribbella</taxon>
    </lineage>
</organism>
<dbReference type="InterPro" id="IPR051816">
    <property type="entry name" value="Glycosyl_Hydrolase_31"/>
</dbReference>
<dbReference type="EMBL" id="JAGINT010000001">
    <property type="protein sequence ID" value="MBP2353190.1"/>
    <property type="molecule type" value="Genomic_DNA"/>
</dbReference>
<dbReference type="PANTHER" id="PTHR43863">
    <property type="entry name" value="HYDROLASE, PUTATIVE (AFU_ORTHOLOGUE AFUA_1G03140)-RELATED"/>
    <property type="match status" value="1"/>
</dbReference>
<dbReference type="Proteomes" id="UP000755585">
    <property type="component" value="Unassembled WGS sequence"/>
</dbReference>
<dbReference type="Pfam" id="PF21365">
    <property type="entry name" value="Glyco_hydro_31_3rd"/>
    <property type="match status" value="1"/>
</dbReference>
<dbReference type="GO" id="GO:0016787">
    <property type="term" value="F:hydrolase activity"/>
    <property type="evidence" value="ECO:0007669"/>
    <property type="project" value="UniProtKB-KW"/>
</dbReference>
<accession>A0ABS4UNH2</accession>
<evidence type="ECO:0000313" key="2">
    <source>
        <dbReference type="EMBL" id="MBP2353190.1"/>
    </source>
</evidence>
<protein>
    <submittedName>
        <fullName evidence="2">Alpha-glucosidase (Family GH31 glycosyl hydrolase)</fullName>
    </submittedName>
</protein>
<feature type="domain" description="Glycosyl hydrolase family 31 C-terminal" evidence="1">
    <location>
        <begin position="61"/>
        <end position="140"/>
    </location>
</feature>
<evidence type="ECO:0000313" key="3">
    <source>
        <dbReference type="Proteomes" id="UP000755585"/>
    </source>
</evidence>
<name>A0ABS4UNH2_9ACTN</name>
<dbReference type="SUPFAM" id="SSF51011">
    <property type="entry name" value="Glycosyl hydrolase domain"/>
    <property type="match status" value="1"/>
</dbReference>
<comment type="caution">
    <text evidence="2">The sequence shown here is derived from an EMBL/GenBank/DDBJ whole genome shotgun (WGS) entry which is preliminary data.</text>
</comment>
<evidence type="ECO:0000259" key="1">
    <source>
        <dbReference type="Pfam" id="PF21365"/>
    </source>
</evidence>
<keyword evidence="3" id="KW-1185">Reference proteome</keyword>